<keyword evidence="2" id="KW-1185">Reference proteome</keyword>
<dbReference type="SUPFAM" id="SSF50475">
    <property type="entry name" value="FMN-binding split barrel"/>
    <property type="match status" value="1"/>
</dbReference>
<name>A0ABV2T5R2_9BACT</name>
<dbReference type="EMBL" id="JBEXAC010000001">
    <property type="protein sequence ID" value="MET6997715.1"/>
    <property type="molecule type" value="Genomic_DNA"/>
</dbReference>
<reference evidence="1 2" key="1">
    <citation type="submission" date="2024-06" db="EMBL/GenBank/DDBJ databases">
        <title>Chitinophaga defluvii sp. nov., isolated from municipal sewage.</title>
        <authorList>
            <person name="Zhang L."/>
        </authorList>
    </citation>
    <scope>NUCLEOTIDE SEQUENCE [LARGE SCALE GENOMIC DNA]</scope>
    <source>
        <strain evidence="1 2">H8</strain>
    </source>
</reference>
<dbReference type="Proteomes" id="UP001549749">
    <property type="component" value="Unassembled WGS sequence"/>
</dbReference>
<proteinExistence type="predicted"/>
<protein>
    <submittedName>
        <fullName evidence="1">Pyridoxamine 5'-phosphate oxidase family protein</fullName>
    </submittedName>
</protein>
<sequence>MQSILSGFLAKQRVATICCIDENNAPYCFNCFYAFEETRHLLLFKSGDETLHMQLLAQNEKVSGTILPDKLQLLALKGIQFTGTFLGSHPPAALDLAQLYHKRHPLAVGRPGKVWAVQLEKLKLTDSTAIFGKKTYWEKTDYP</sequence>
<organism evidence="1 2">
    <name type="scientific">Chitinophaga defluvii</name>
    <dbReference type="NCBI Taxonomy" id="3163343"/>
    <lineage>
        <taxon>Bacteria</taxon>
        <taxon>Pseudomonadati</taxon>
        <taxon>Bacteroidota</taxon>
        <taxon>Chitinophagia</taxon>
        <taxon>Chitinophagales</taxon>
        <taxon>Chitinophagaceae</taxon>
        <taxon>Chitinophaga</taxon>
    </lineage>
</organism>
<dbReference type="InterPro" id="IPR012349">
    <property type="entry name" value="Split_barrel_FMN-bd"/>
</dbReference>
<dbReference type="Gene3D" id="2.30.110.10">
    <property type="entry name" value="Electron Transport, Fmn-binding Protein, Chain A"/>
    <property type="match status" value="1"/>
</dbReference>
<comment type="caution">
    <text evidence="1">The sequence shown here is derived from an EMBL/GenBank/DDBJ whole genome shotgun (WGS) entry which is preliminary data.</text>
</comment>
<gene>
    <name evidence="1" type="ORF">ABR189_10065</name>
</gene>
<evidence type="ECO:0000313" key="1">
    <source>
        <dbReference type="EMBL" id="MET6997715.1"/>
    </source>
</evidence>
<accession>A0ABV2T5R2</accession>
<evidence type="ECO:0000313" key="2">
    <source>
        <dbReference type="Proteomes" id="UP001549749"/>
    </source>
</evidence>
<dbReference type="RefSeq" id="WP_354660350.1">
    <property type="nucleotide sequence ID" value="NZ_JBEXAC010000001.1"/>
</dbReference>